<dbReference type="GO" id="GO:0034045">
    <property type="term" value="C:phagophore assembly site membrane"/>
    <property type="evidence" value="ECO:0007669"/>
    <property type="project" value="TreeGrafter"/>
</dbReference>
<dbReference type="Gene3D" id="3.10.20.90">
    <property type="entry name" value="Phosphatidylinositol 3-kinase Catalytic Subunit, Chain A, domain 1"/>
    <property type="match status" value="1"/>
</dbReference>
<dbReference type="SUPFAM" id="SSF54236">
    <property type="entry name" value="Ubiquitin-like"/>
    <property type="match status" value="1"/>
</dbReference>
<gene>
    <name evidence="5" type="primary">AlNc14C101G6059</name>
    <name evidence="5" type="ORF">ALNC14_068580</name>
</gene>
<reference evidence="5" key="1">
    <citation type="journal article" date="2011" name="PLoS Biol.">
        <title>Gene gain and loss during evolution of obligate parasitism in the white rust pathogen of Arabidopsis thaliana.</title>
        <authorList>
            <person name="Kemen E."/>
            <person name="Gardiner A."/>
            <person name="Schultz-Larsen T."/>
            <person name="Kemen A.C."/>
            <person name="Balmuth A.L."/>
            <person name="Robert-Seilaniantz A."/>
            <person name="Bailey K."/>
            <person name="Holub E."/>
            <person name="Studholme D.J."/>
            <person name="Maclean D."/>
            <person name="Jones J.D."/>
        </authorList>
    </citation>
    <scope>NUCLEOTIDE SEQUENCE</scope>
</reference>
<dbReference type="GO" id="GO:0097352">
    <property type="term" value="P:autophagosome maturation"/>
    <property type="evidence" value="ECO:0007669"/>
    <property type="project" value="TreeGrafter"/>
</dbReference>
<dbReference type="HOGENOM" id="CLU_106795_3_1_1"/>
<dbReference type="GO" id="GO:0000421">
    <property type="term" value="C:autophagosome membrane"/>
    <property type="evidence" value="ECO:0007669"/>
    <property type="project" value="TreeGrafter"/>
</dbReference>
<dbReference type="PANTHER" id="PTHR13385:SF0">
    <property type="entry name" value="UBIQUITIN-LIKE PROTEIN ATG12"/>
    <property type="match status" value="1"/>
</dbReference>
<dbReference type="EMBL" id="FR824146">
    <property type="protein sequence ID" value="CCA20715.1"/>
    <property type="molecule type" value="Genomic_DNA"/>
</dbReference>
<dbReference type="FunFam" id="3.10.20.90:FF:000150">
    <property type="entry name" value="Ubiquitin-like protein ATG12"/>
    <property type="match status" value="1"/>
</dbReference>
<evidence type="ECO:0000256" key="1">
    <source>
        <dbReference type="ARBA" id="ARBA00022499"/>
    </source>
</evidence>
<dbReference type="InterPro" id="IPR007242">
    <property type="entry name" value="Atg12"/>
</dbReference>
<dbReference type="GO" id="GO:0000422">
    <property type="term" value="P:autophagy of mitochondrion"/>
    <property type="evidence" value="ECO:0007669"/>
    <property type="project" value="TreeGrafter"/>
</dbReference>
<comment type="similarity">
    <text evidence="4">Belongs to the ATG12 family.</text>
</comment>
<dbReference type="InterPro" id="IPR029071">
    <property type="entry name" value="Ubiquitin-like_domsf"/>
</dbReference>
<comment type="subunit">
    <text evidence="4">Forms a conjugate with ATG5.</text>
</comment>
<organism evidence="5">
    <name type="scientific">Albugo laibachii Nc14</name>
    <dbReference type="NCBI Taxonomy" id="890382"/>
    <lineage>
        <taxon>Eukaryota</taxon>
        <taxon>Sar</taxon>
        <taxon>Stramenopiles</taxon>
        <taxon>Oomycota</taxon>
        <taxon>Peronosporomycetes</taxon>
        <taxon>Albuginales</taxon>
        <taxon>Albuginaceae</taxon>
        <taxon>Albugo</taxon>
    </lineage>
</organism>
<evidence type="ECO:0000256" key="3">
    <source>
        <dbReference type="ARBA" id="ARBA00023006"/>
    </source>
</evidence>
<protein>
    <recommendedName>
        <fullName evidence="4">Ubiquitin-like protein ATG12</fullName>
    </recommendedName>
</protein>
<evidence type="ECO:0000256" key="2">
    <source>
        <dbReference type="ARBA" id="ARBA00022786"/>
    </source>
</evidence>
<accession>F0WHJ6</accession>
<keyword evidence="1 4" id="KW-1017">Isopeptide bond</keyword>
<evidence type="ECO:0000256" key="4">
    <source>
        <dbReference type="RuleBase" id="RU361201"/>
    </source>
</evidence>
<reference evidence="5" key="2">
    <citation type="submission" date="2011-02" db="EMBL/GenBank/DDBJ databases">
        <authorList>
            <person name="MacLean D."/>
        </authorList>
    </citation>
    <scope>NUCLEOTIDE SEQUENCE</scope>
</reference>
<dbReference type="GO" id="GO:0034274">
    <property type="term" value="C:Atg12-Atg5-Atg16 complex"/>
    <property type="evidence" value="ECO:0007669"/>
    <property type="project" value="TreeGrafter"/>
</dbReference>
<dbReference type="GO" id="GO:0034727">
    <property type="term" value="P:piecemeal microautophagy of the nucleus"/>
    <property type="evidence" value="ECO:0007669"/>
    <property type="project" value="TreeGrafter"/>
</dbReference>
<evidence type="ECO:0000313" key="5">
    <source>
        <dbReference type="EMBL" id="CCA20715.1"/>
    </source>
</evidence>
<dbReference type="PANTHER" id="PTHR13385">
    <property type="entry name" value="AUTOPHAGY PROTEIN 12"/>
    <property type="match status" value="1"/>
</dbReference>
<proteinExistence type="inferred from homology"/>
<dbReference type="GO" id="GO:0000045">
    <property type="term" value="P:autophagosome assembly"/>
    <property type="evidence" value="ECO:0007669"/>
    <property type="project" value="InterPro"/>
</dbReference>
<dbReference type="GO" id="GO:0061723">
    <property type="term" value="P:glycophagy"/>
    <property type="evidence" value="ECO:0007669"/>
    <property type="project" value="TreeGrafter"/>
</dbReference>
<dbReference type="CDD" id="cd01612">
    <property type="entry name" value="Ubl_ATG12"/>
    <property type="match status" value="1"/>
</dbReference>
<sequence length="92" mass="10289">MSEGPKVTLHFVAVGNAPILQKTKFTIDANDTLSVVYDFLRKQLKLKLSDALFIYCNRAFAPAPDQSLLDLQKCFSVDNVLVLNYSLTHAWG</sequence>
<keyword evidence="3 4" id="KW-0072">Autophagy</keyword>
<dbReference type="GO" id="GO:0019776">
    <property type="term" value="F:Atg8-family ligase activity"/>
    <property type="evidence" value="ECO:0007669"/>
    <property type="project" value="TreeGrafter"/>
</dbReference>
<dbReference type="AlphaFoldDB" id="F0WHJ6"/>
<dbReference type="Pfam" id="PF04110">
    <property type="entry name" value="APG12"/>
    <property type="match status" value="1"/>
</dbReference>
<name>F0WHJ6_9STRA</name>
<keyword evidence="2 4" id="KW-0833">Ubl conjugation pathway</keyword>